<evidence type="ECO:0000313" key="3">
    <source>
        <dbReference type="EMBL" id="CAF4235056.1"/>
    </source>
</evidence>
<proteinExistence type="predicted"/>
<evidence type="ECO:0000256" key="1">
    <source>
        <dbReference type="SAM" id="Phobius"/>
    </source>
</evidence>
<name>A0A819S188_9BILA</name>
<dbReference type="EMBL" id="CAJOBF010007531">
    <property type="protein sequence ID" value="CAF4235056.1"/>
    <property type="molecule type" value="Genomic_DNA"/>
</dbReference>
<organism evidence="2 4">
    <name type="scientific">Rotaria magnacalcarata</name>
    <dbReference type="NCBI Taxonomy" id="392030"/>
    <lineage>
        <taxon>Eukaryota</taxon>
        <taxon>Metazoa</taxon>
        <taxon>Spiralia</taxon>
        <taxon>Gnathifera</taxon>
        <taxon>Rotifera</taxon>
        <taxon>Eurotatoria</taxon>
        <taxon>Bdelloidea</taxon>
        <taxon>Philodinida</taxon>
        <taxon>Philodinidae</taxon>
        <taxon>Rotaria</taxon>
    </lineage>
</organism>
<feature type="transmembrane region" description="Helical" evidence="1">
    <location>
        <begin position="44"/>
        <end position="67"/>
    </location>
</feature>
<dbReference type="Proteomes" id="UP000663866">
    <property type="component" value="Unassembled WGS sequence"/>
</dbReference>
<keyword evidence="4" id="KW-1185">Reference proteome</keyword>
<gene>
    <name evidence="2" type="ORF">OVN521_LOCUS18282</name>
    <name evidence="3" type="ORF">UXM345_LOCUS29862</name>
</gene>
<reference evidence="2" key="1">
    <citation type="submission" date="2021-02" db="EMBL/GenBank/DDBJ databases">
        <authorList>
            <person name="Nowell W R."/>
        </authorList>
    </citation>
    <scope>NUCLEOTIDE SEQUENCE</scope>
</reference>
<dbReference type="Proteomes" id="UP000663842">
    <property type="component" value="Unassembled WGS sequence"/>
</dbReference>
<sequence>MLLPWLSNSYTPQNLMEFDDSTDKKIFRLDENDLANTKAVAIEFVTWTILKFMLMFISANGACLVYLKNEENVKEILLKLITYLQHDQLKIEFVQNQGLELLMEIAMKKPNWEQLIGVIETERLSKICANHKKATEEVQQLALECVFTLSFNAEAANAFKTDELFINHIRNLTEGNTKTMCSGLKKSADSALWKSEIENEFKQEQQDTISNEKKRI</sequence>
<evidence type="ECO:0000313" key="4">
    <source>
        <dbReference type="Proteomes" id="UP000663866"/>
    </source>
</evidence>
<comment type="caution">
    <text evidence="2">The sequence shown here is derived from an EMBL/GenBank/DDBJ whole genome shotgun (WGS) entry which is preliminary data.</text>
</comment>
<protein>
    <submittedName>
        <fullName evidence="2">Uncharacterized protein</fullName>
    </submittedName>
</protein>
<keyword evidence="1" id="KW-1133">Transmembrane helix</keyword>
<dbReference type="EMBL" id="CAJOBG010003295">
    <property type="protein sequence ID" value="CAF4055679.1"/>
    <property type="molecule type" value="Genomic_DNA"/>
</dbReference>
<keyword evidence="1" id="KW-0812">Transmembrane</keyword>
<evidence type="ECO:0000313" key="2">
    <source>
        <dbReference type="EMBL" id="CAF4055679.1"/>
    </source>
</evidence>
<keyword evidence="1" id="KW-0472">Membrane</keyword>
<accession>A0A819S188</accession>
<dbReference type="AlphaFoldDB" id="A0A819S188"/>